<dbReference type="SUPFAM" id="SSF53448">
    <property type="entry name" value="Nucleotide-diphospho-sugar transferases"/>
    <property type="match status" value="1"/>
</dbReference>
<keyword evidence="5" id="KW-1185">Reference proteome</keyword>
<evidence type="ECO:0000313" key="5">
    <source>
        <dbReference type="Proteomes" id="UP000515856"/>
    </source>
</evidence>
<dbReference type="AlphaFoldDB" id="A0A7G9GJT5"/>
<dbReference type="KEGG" id="ehn:H9Q80_12415"/>
<dbReference type="InterPro" id="IPR029044">
    <property type="entry name" value="Nucleotide-diphossugar_trans"/>
</dbReference>
<evidence type="ECO:0000313" key="4">
    <source>
        <dbReference type="EMBL" id="QNM11067.1"/>
    </source>
</evidence>
<evidence type="ECO:0000256" key="1">
    <source>
        <dbReference type="ARBA" id="ARBA00022679"/>
    </source>
</evidence>
<gene>
    <name evidence="4" type="ORF">H9Q80_12415</name>
</gene>
<organism evidence="4 5">
    <name type="scientific">[Eubacterium] hominis</name>
    <dbReference type="NCBI Taxonomy" id="2764325"/>
    <lineage>
        <taxon>Bacteria</taxon>
        <taxon>Bacillati</taxon>
        <taxon>Bacillota</taxon>
        <taxon>Erysipelotrichia</taxon>
        <taxon>Erysipelotrichales</taxon>
        <taxon>Erysipelotrichaceae</taxon>
        <taxon>Amedibacillus</taxon>
    </lineage>
</organism>
<dbReference type="CDD" id="cd02523">
    <property type="entry name" value="PC_cytidylyltransferase"/>
    <property type="match status" value="1"/>
</dbReference>
<dbReference type="PANTHER" id="PTHR43584">
    <property type="entry name" value="NUCLEOTIDYL TRANSFERASE"/>
    <property type="match status" value="1"/>
</dbReference>
<evidence type="ECO:0000259" key="3">
    <source>
        <dbReference type="Pfam" id="PF12804"/>
    </source>
</evidence>
<dbReference type="RefSeq" id="WP_117453875.1">
    <property type="nucleotide sequence ID" value="NZ_CP060636.1"/>
</dbReference>
<reference evidence="4 5" key="1">
    <citation type="submission" date="2020-08" db="EMBL/GenBank/DDBJ databases">
        <authorList>
            <person name="Liu C."/>
            <person name="Sun Q."/>
        </authorList>
    </citation>
    <scope>NUCLEOTIDE SEQUENCE [LARGE SCALE GENOMIC DNA]</scope>
    <source>
        <strain evidence="4 5">NSJ-61</strain>
    </source>
</reference>
<dbReference type="InterPro" id="IPR050065">
    <property type="entry name" value="GlmU-like"/>
</dbReference>
<feature type="domain" description="MobA-like NTP transferase" evidence="3">
    <location>
        <begin position="3"/>
        <end position="129"/>
    </location>
</feature>
<name>A0A7G9GJT5_9FIRM</name>
<keyword evidence="1 4" id="KW-0808">Transferase</keyword>
<protein>
    <submittedName>
        <fullName evidence="4">Phosphocholine cytidylyltransferase family protein</fullName>
    </submittedName>
</protein>
<dbReference type="InterPro" id="IPR025877">
    <property type="entry name" value="MobA-like_NTP_Trfase"/>
</dbReference>
<keyword evidence="2 4" id="KW-0548">Nucleotidyltransferase</keyword>
<dbReference type="EMBL" id="CP060636">
    <property type="protein sequence ID" value="QNM11067.1"/>
    <property type="molecule type" value="Genomic_DNA"/>
</dbReference>
<proteinExistence type="predicted"/>
<dbReference type="Proteomes" id="UP000515856">
    <property type="component" value="Chromosome"/>
</dbReference>
<dbReference type="Gene3D" id="3.90.550.10">
    <property type="entry name" value="Spore Coat Polysaccharide Biosynthesis Protein SpsA, Chain A"/>
    <property type="match status" value="1"/>
</dbReference>
<accession>A0A7G9GJT5</accession>
<evidence type="ECO:0000256" key="2">
    <source>
        <dbReference type="ARBA" id="ARBA00022695"/>
    </source>
</evidence>
<dbReference type="GO" id="GO:0016779">
    <property type="term" value="F:nucleotidyltransferase activity"/>
    <property type="evidence" value="ECO:0007669"/>
    <property type="project" value="UniProtKB-KW"/>
</dbReference>
<sequence length="237" mass="27484">MKAILMAAGMGTRISTKTNEPKSLLNIGNGPLIKHTVELLLKNHIDVVICLGFKGYLIKEALKDYPVTFYENPFYKVTNSIASLWFAREELLKGEDLILANADVFWQQDILDILIQETRDVVLLADSSRKLSGDYFFRCENECLQAYGKELHEDERDSEYVGLAKVRKELLPVVNERLKKLVHDGDYQLWWENTLYSMICERDIYVQDIAGHYWSEIDVLQDYESILSYVKKHPLDI</sequence>
<dbReference type="PANTHER" id="PTHR43584:SF8">
    <property type="entry name" value="N-ACETYLMURAMATE ALPHA-1-PHOSPHATE URIDYLYLTRANSFERASE"/>
    <property type="match status" value="1"/>
</dbReference>
<dbReference type="Pfam" id="PF12804">
    <property type="entry name" value="NTP_transf_3"/>
    <property type="match status" value="1"/>
</dbReference>